<name>A0ABP1BAV9_9BRYO</name>
<protein>
    <submittedName>
        <fullName evidence="1">Uncharacterized protein</fullName>
    </submittedName>
</protein>
<organism evidence="1 2">
    <name type="scientific">Sphagnum jensenii</name>
    <dbReference type="NCBI Taxonomy" id="128206"/>
    <lineage>
        <taxon>Eukaryota</taxon>
        <taxon>Viridiplantae</taxon>
        <taxon>Streptophyta</taxon>
        <taxon>Embryophyta</taxon>
        <taxon>Bryophyta</taxon>
        <taxon>Sphagnophytina</taxon>
        <taxon>Sphagnopsida</taxon>
        <taxon>Sphagnales</taxon>
        <taxon>Sphagnaceae</taxon>
        <taxon>Sphagnum</taxon>
    </lineage>
</organism>
<dbReference type="Proteomes" id="UP001497522">
    <property type="component" value="Chromosome 2"/>
</dbReference>
<accession>A0ABP1BAV9</accession>
<gene>
    <name evidence="1" type="ORF">CSSPJE1EN2_LOCUS14955</name>
</gene>
<proteinExistence type="predicted"/>
<reference evidence="1 2" key="1">
    <citation type="submission" date="2024-03" db="EMBL/GenBank/DDBJ databases">
        <authorList>
            <consortium name="ELIXIR-Norway"/>
            <consortium name="Elixir Norway"/>
        </authorList>
    </citation>
    <scope>NUCLEOTIDE SEQUENCE [LARGE SCALE GENOMIC DNA]</scope>
</reference>
<evidence type="ECO:0000313" key="1">
    <source>
        <dbReference type="EMBL" id="CAK9872358.1"/>
    </source>
</evidence>
<sequence length="108" mass="11991">MTSALVLRDVEEFVGMFRGVRRFCLRISTWGGRRECNEEEDLNYYKDAFKGMMRGGRACVEIDESLGGGGIVNAGPPKRGKAVAPAQLLSPPLRHAFRASRLVDCQDE</sequence>
<evidence type="ECO:0000313" key="2">
    <source>
        <dbReference type="Proteomes" id="UP001497522"/>
    </source>
</evidence>
<keyword evidence="2" id="KW-1185">Reference proteome</keyword>
<dbReference type="EMBL" id="OZ023703">
    <property type="protein sequence ID" value="CAK9872358.1"/>
    <property type="molecule type" value="Genomic_DNA"/>
</dbReference>